<reference evidence="1 2" key="1">
    <citation type="submission" date="2023-02" db="EMBL/GenBank/DDBJ databases">
        <title>LHISI_Scaffold_Assembly.</title>
        <authorList>
            <person name="Stuart O.P."/>
            <person name="Cleave R."/>
            <person name="Magrath M.J.L."/>
            <person name="Mikheyev A.S."/>
        </authorList>
    </citation>
    <scope>NUCLEOTIDE SEQUENCE [LARGE SCALE GENOMIC DNA]</scope>
    <source>
        <strain evidence="1">Daus_M_001</strain>
        <tissue evidence="1">Leg muscle</tissue>
    </source>
</reference>
<keyword evidence="2" id="KW-1185">Reference proteome</keyword>
<evidence type="ECO:0000313" key="2">
    <source>
        <dbReference type="Proteomes" id="UP001159363"/>
    </source>
</evidence>
<protein>
    <submittedName>
        <fullName evidence="1">Uncharacterized protein</fullName>
    </submittedName>
</protein>
<dbReference type="Proteomes" id="UP001159363">
    <property type="component" value="Chromosome 5"/>
</dbReference>
<organism evidence="1 2">
    <name type="scientific">Dryococelus australis</name>
    <dbReference type="NCBI Taxonomy" id="614101"/>
    <lineage>
        <taxon>Eukaryota</taxon>
        <taxon>Metazoa</taxon>
        <taxon>Ecdysozoa</taxon>
        <taxon>Arthropoda</taxon>
        <taxon>Hexapoda</taxon>
        <taxon>Insecta</taxon>
        <taxon>Pterygota</taxon>
        <taxon>Neoptera</taxon>
        <taxon>Polyneoptera</taxon>
        <taxon>Phasmatodea</taxon>
        <taxon>Verophasmatodea</taxon>
        <taxon>Anareolatae</taxon>
        <taxon>Phasmatidae</taxon>
        <taxon>Eurycanthinae</taxon>
        <taxon>Dryococelus</taxon>
    </lineage>
</organism>
<comment type="caution">
    <text evidence="1">The sequence shown here is derived from an EMBL/GenBank/DDBJ whole genome shotgun (WGS) entry which is preliminary data.</text>
</comment>
<accession>A0ABQ9H8W9</accession>
<proteinExistence type="predicted"/>
<name>A0ABQ9H8W9_9NEOP</name>
<sequence length="808" mass="89406">MKDETGTLRENLRITVLSVNDLICAVQRYDGNTARIARRSDEILRVHVSVARIAPSLLDLGRADGRICCFSRGIEKPAQPPLVSFPSALKGFQKNYSTPNILGFTAPRLADHKATSTEKEGAKASAAAIQCLARRQYYIHIFTYAMLRSLAGSIGIAYASGAVFTVAELFVCFLHKNGKYNEGAVEAAAVTVDIRSLSSESTATSQFVVSASTFSIVNASIALHRRHRRCAGVFQNKILCGDAWKVLCKGNEKVVADSLSHMFYDEEFNIVQTESSCIVVETGSGNGIQNKEQGEARKARNDMYSTTMCAVDTARKSVASTVLGTVSLQLKLYVHSHENGGSWEAEARVGHQAVWQASRTVTVLFDDVWLNLIRHLWSIMMEHHHISVGTNSLAYTFLLLYESSGLFTPGNVSRPSSTQRLLLTLQYFASVWNKVASPWHTCSVTTYQVVTDATSFTVNRVLLKSTFQTCHRCYLHNPWPGRSQVFTSGNRGGRCHLSTSFPEDLLFPPPLHSSAASFSPHFTLIDSQDLDPTNYFLRPLGIEGVGGCLRPPLSSPRRPHNLPGVVGENGRLTRAKMSWNAVSGISLETRYIEFLRQDLLTGWLTDKRANKVGPGPLVKFLHLQRCTGRYCGAISDVRIAEASWWCVDNHAKKKTGSITAGGRSSVLRSAPVEVYAGMGSDFFWVDFKSAHFIVNSLHIVNIQSIPPNVNSPKISGTIAEHEMRFSLNEITYGGKQLPQSDYSCKQATRAVTRIAWPIGRLHGCDRLWRRGGVEEGRENWRNPRKRLNFERVPITLAAAEFKLGTADE</sequence>
<evidence type="ECO:0000313" key="1">
    <source>
        <dbReference type="EMBL" id="KAJ8880706.1"/>
    </source>
</evidence>
<dbReference type="EMBL" id="JARBHB010000006">
    <property type="protein sequence ID" value="KAJ8880706.1"/>
    <property type="molecule type" value="Genomic_DNA"/>
</dbReference>
<gene>
    <name evidence="1" type="ORF">PR048_017176</name>
</gene>